<dbReference type="Pfam" id="PF08960">
    <property type="entry name" value="STIV_B116-like"/>
    <property type="match status" value="1"/>
</dbReference>
<sequence>MKYLLNSAVITTPGVYEYRLITPKQAREWYSNDVISTIGYEETASALSLLLGHPVAVNRITIKMNRGDEALVFRLVLPPGSPRIDPKDKGQIMQHVNAGHWELGLLRKIGE</sequence>
<name>A0A2R6A6V3_9ARCH</name>
<accession>A0A2R6A6V3</accession>
<dbReference type="Gene3D" id="3.40.50.11170">
    <property type="entry name" value="Uncharacterised protein PF08960, DUF1874"/>
    <property type="match status" value="1"/>
</dbReference>
<dbReference type="InterPro" id="IPR015055">
    <property type="entry name" value="STIV_B116-like"/>
</dbReference>
<protein>
    <recommendedName>
        <fullName evidence="3">DUF1874 domain-containing protein</fullName>
    </recommendedName>
</protein>
<dbReference type="AlphaFoldDB" id="A0A2R6A6V3"/>
<dbReference type="EMBL" id="NEXD01000186">
    <property type="protein sequence ID" value="PSN82023.1"/>
    <property type="molecule type" value="Genomic_DNA"/>
</dbReference>
<evidence type="ECO:0000313" key="1">
    <source>
        <dbReference type="EMBL" id="PSN82023.1"/>
    </source>
</evidence>
<dbReference type="Proteomes" id="UP000240569">
    <property type="component" value="Unassembled WGS sequence"/>
</dbReference>
<proteinExistence type="predicted"/>
<gene>
    <name evidence="1" type="ORF">B9Q02_12240</name>
</gene>
<evidence type="ECO:0000313" key="2">
    <source>
        <dbReference type="Proteomes" id="UP000240569"/>
    </source>
</evidence>
<comment type="caution">
    <text evidence="1">The sequence shown here is derived from an EMBL/GenBank/DDBJ whole genome shotgun (WGS) entry which is preliminary data.</text>
</comment>
<evidence type="ECO:0008006" key="3">
    <source>
        <dbReference type="Google" id="ProtNLM"/>
    </source>
</evidence>
<dbReference type="InterPro" id="IPR037236">
    <property type="entry name" value="STIV_B116-like_sf"/>
</dbReference>
<organism evidence="1 2">
    <name type="scientific">Candidatus Marsarchaeota G1 archaeon BE_D</name>
    <dbReference type="NCBI Taxonomy" id="1978156"/>
    <lineage>
        <taxon>Archaea</taxon>
        <taxon>Candidatus Marsarchaeota</taxon>
        <taxon>Candidatus Marsarchaeota group 1</taxon>
    </lineage>
</organism>
<dbReference type="SUPFAM" id="SSF143602">
    <property type="entry name" value="STIV B116-like"/>
    <property type="match status" value="1"/>
</dbReference>
<reference evidence="1 2" key="1">
    <citation type="submission" date="2017-04" db="EMBL/GenBank/DDBJ databases">
        <title>Novel microbial lineages endemic to geothermal iron-oxide mats fill important gaps in the evolutionary history of Archaea.</title>
        <authorList>
            <person name="Jay Z.J."/>
            <person name="Beam J.P."/>
            <person name="Dlakic M."/>
            <person name="Rusch D.B."/>
            <person name="Kozubal M.A."/>
            <person name="Inskeep W.P."/>
        </authorList>
    </citation>
    <scope>NUCLEOTIDE SEQUENCE [LARGE SCALE GENOMIC DNA]</scope>
    <source>
        <strain evidence="1">BE_D</strain>
    </source>
</reference>